<dbReference type="SUPFAM" id="SSF47413">
    <property type="entry name" value="lambda repressor-like DNA-binding domains"/>
    <property type="match status" value="1"/>
</dbReference>
<proteinExistence type="predicted"/>
<dbReference type="CDD" id="cd00093">
    <property type="entry name" value="HTH_XRE"/>
    <property type="match status" value="1"/>
</dbReference>
<dbReference type="InterPro" id="IPR001387">
    <property type="entry name" value="Cro/C1-type_HTH"/>
</dbReference>
<dbReference type="PROSITE" id="PS50943">
    <property type="entry name" value="HTH_CROC1"/>
    <property type="match status" value="1"/>
</dbReference>
<dbReference type="Pfam" id="PF01381">
    <property type="entry name" value="HTH_3"/>
    <property type="match status" value="1"/>
</dbReference>
<protein>
    <recommendedName>
        <fullName evidence="1">HTH cro/C1-type domain-containing protein</fullName>
    </recommendedName>
</protein>
<gene>
    <name evidence="2" type="ORF">GCM10010201_00650</name>
</gene>
<evidence type="ECO:0000259" key="1">
    <source>
        <dbReference type="PROSITE" id="PS50943"/>
    </source>
</evidence>
<dbReference type="SMART" id="SM00530">
    <property type="entry name" value="HTH_XRE"/>
    <property type="match status" value="1"/>
</dbReference>
<accession>A0ABN3MXC9</accession>
<organism evidence="2 3">
    <name type="scientific">Pilimelia columellifera subsp. columellifera</name>
    <dbReference type="NCBI Taxonomy" id="706583"/>
    <lineage>
        <taxon>Bacteria</taxon>
        <taxon>Bacillati</taxon>
        <taxon>Actinomycetota</taxon>
        <taxon>Actinomycetes</taxon>
        <taxon>Micromonosporales</taxon>
        <taxon>Micromonosporaceae</taxon>
        <taxon>Pilimelia</taxon>
    </lineage>
</organism>
<dbReference type="InterPro" id="IPR010982">
    <property type="entry name" value="Lambda_DNA-bd_dom_sf"/>
</dbReference>
<sequence>MEGVDMAEVLKRRRAELGMSQADLATAAGVDKRQIRRYEAGEQQPVLSVAVAIAEALKISVGELAGIPAHKVNLTGDWWASWQTAKDGEEVITLQEVRFRQQGDLISIETTTRGIGVEDGGYHWRGELRLWDNEILMGWYAADDGSVRSKGTIYFVLHPHGQRMAGRWVGISYDGKIVTGWGAMARTEQDAKAVIQDLKDERTSDDS</sequence>
<feature type="domain" description="HTH cro/C1-type" evidence="1">
    <location>
        <begin position="10"/>
        <end position="64"/>
    </location>
</feature>
<evidence type="ECO:0000313" key="2">
    <source>
        <dbReference type="EMBL" id="GAA2509935.1"/>
    </source>
</evidence>
<name>A0ABN3MXC9_9ACTN</name>
<dbReference type="EMBL" id="BAAARY010000001">
    <property type="protein sequence ID" value="GAA2509935.1"/>
    <property type="molecule type" value="Genomic_DNA"/>
</dbReference>
<dbReference type="Proteomes" id="UP001499978">
    <property type="component" value="Unassembled WGS sequence"/>
</dbReference>
<comment type="caution">
    <text evidence="2">The sequence shown here is derived from an EMBL/GenBank/DDBJ whole genome shotgun (WGS) entry which is preliminary data.</text>
</comment>
<keyword evidence="3" id="KW-1185">Reference proteome</keyword>
<reference evidence="2 3" key="1">
    <citation type="journal article" date="2019" name="Int. J. Syst. Evol. Microbiol.">
        <title>The Global Catalogue of Microorganisms (GCM) 10K type strain sequencing project: providing services to taxonomists for standard genome sequencing and annotation.</title>
        <authorList>
            <consortium name="The Broad Institute Genomics Platform"/>
            <consortium name="The Broad Institute Genome Sequencing Center for Infectious Disease"/>
            <person name="Wu L."/>
            <person name="Ma J."/>
        </authorList>
    </citation>
    <scope>NUCLEOTIDE SEQUENCE [LARGE SCALE GENOMIC DNA]</scope>
    <source>
        <strain evidence="2 3">JCM 3367</strain>
    </source>
</reference>
<dbReference type="Gene3D" id="1.10.260.40">
    <property type="entry name" value="lambda repressor-like DNA-binding domains"/>
    <property type="match status" value="1"/>
</dbReference>
<evidence type="ECO:0000313" key="3">
    <source>
        <dbReference type="Proteomes" id="UP001499978"/>
    </source>
</evidence>